<evidence type="ECO:0000313" key="1">
    <source>
        <dbReference type="EMBL" id="GMH16407.1"/>
    </source>
</evidence>
<dbReference type="EMBL" id="BSYO01000016">
    <property type="protein sequence ID" value="GMH16407.1"/>
    <property type="molecule type" value="Genomic_DNA"/>
</dbReference>
<keyword evidence="2" id="KW-1185">Reference proteome</keyword>
<dbReference type="AlphaFoldDB" id="A0AAD3XSX1"/>
<protein>
    <submittedName>
        <fullName evidence="1">Uncharacterized protein</fullName>
    </submittedName>
</protein>
<organism evidence="1 2">
    <name type="scientific">Nepenthes gracilis</name>
    <name type="common">Slender pitcher plant</name>
    <dbReference type="NCBI Taxonomy" id="150966"/>
    <lineage>
        <taxon>Eukaryota</taxon>
        <taxon>Viridiplantae</taxon>
        <taxon>Streptophyta</taxon>
        <taxon>Embryophyta</taxon>
        <taxon>Tracheophyta</taxon>
        <taxon>Spermatophyta</taxon>
        <taxon>Magnoliopsida</taxon>
        <taxon>eudicotyledons</taxon>
        <taxon>Gunneridae</taxon>
        <taxon>Pentapetalae</taxon>
        <taxon>Caryophyllales</taxon>
        <taxon>Nepenthaceae</taxon>
        <taxon>Nepenthes</taxon>
    </lineage>
</organism>
<gene>
    <name evidence="1" type="ORF">Nepgr_018248</name>
</gene>
<evidence type="ECO:0000313" key="2">
    <source>
        <dbReference type="Proteomes" id="UP001279734"/>
    </source>
</evidence>
<dbReference type="Proteomes" id="UP001279734">
    <property type="component" value="Unassembled WGS sequence"/>
</dbReference>
<sequence length="158" mass="17633">MGPIRGIFSTYMVESRVFACLDDLISLANVWVIQDLDRTWHRCQRNHCRLSQGSVYREGASNCDLLLQWPSGDEIDKMVKEADLHGKDSGGDRKQIDRKQIDEAVADLRRAMQEVNIDEIKSRLGSICRLLFGTGTVAVAVAVVEASTARPLVTRSSI</sequence>
<proteinExistence type="predicted"/>
<accession>A0AAD3XSX1</accession>
<comment type="caution">
    <text evidence="1">The sequence shown here is derived from an EMBL/GenBank/DDBJ whole genome shotgun (WGS) entry which is preliminary data.</text>
</comment>
<name>A0AAD3XSX1_NEPGR</name>
<reference evidence="1" key="1">
    <citation type="submission" date="2023-05" db="EMBL/GenBank/DDBJ databases">
        <title>Nepenthes gracilis genome sequencing.</title>
        <authorList>
            <person name="Fukushima K."/>
        </authorList>
    </citation>
    <scope>NUCLEOTIDE SEQUENCE</scope>
    <source>
        <strain evidence="1">SING2019-196</strain>
    </source>
</reference>